<dbReference type="CDD" id="cd02803">
    <property type="entry name" value="OYE_like_FMN_family"/>
    <property type="match status" value="1"/>
</dbReference>
<dbReference type="GeneID" id="83016660"/>
<evidence type="ECO:0000256" key="2">
    <source>
        <dbReference type="ARBA" id="ARBA00022630"/>
    </source>
</evidence>
<dbReference type="Proteomes" id="UP000284178">
    <property type="component" value="Unassembled WGS sequence"/>
</dbReference>
<evidence type="ECO:0000313" key="7">
    <source>
        <dbReference type="EMBL" id="RGR69557.1"/>
    </source>
</evidence>
<sequence>MKLLTSPVQVGNLILKNRLVMPPMATSKAENGKVTPDLIRYYQEKSDGGALGLIIMEHSFISAEGQASANQTSVSSDKDLAGLRELTAAIHANGSPVFAQLNHAGSAAKEEVTGYVPLAPSALKHPKAKDDRLPKAMTAQDLEKVIADFKEAARRAQAAGFDGVEIHSAHGYLLNQFYSPLTNHRTDEYGGTLGNRIRLHCQIIEAIRSQVGAEYPLALRLGACECLANGSTMEDAVSACVQFEKAGVDLIDITGGLGGYVRPGHSEQGYFQDFSTAVKQAVSIPVLLTGGITEAAAAEALLQNGKADLIGVGRALLKDSDWAKNAVCAVQ</sequence>
<dbReference type="GO" id="GO:0050661">
    <property type="term" value="F:NADP binding"/>
    <property type="evidence" value="ECO:0007669"/>
    <property type="project" value="InterPro"/>
</dbReference>
<evidence type="ECO:0000256" key="4">
    <source>
        <dbReference type="ARBA" id="ARBA00022857"/>
    </source>
</evidence>
<comment type="caution">
    <text evidence="7">The sequence shown here is derived from an EMBL/GenBank/DDBJ whole genome shotgun (WGS) entry which is preliminary data.</text>
</comment>
<keyword evidence="8" id="KW-1185">Reference proteome</keyword>
<evidence type="ECO:0000256" key="5">
    <source>
        <dbReference type="ARBA" id="ARBA00023002"/>
    </source>
</evidence>
<accession>A0A412FN20</accession>
<dbReference type="SUPFAM" id="SSF51395">
    <property type="entry name" value="FMN-linked oxidoreductases"/>
    <property type="match status" value="1"/>
</dbReference>
<dbReference type="Gene3D" id="3.20.20.70">
    <property type="entry name" value="Aldolase class I"/>
    <property type="match status" value="1"/>
</dbReference>
<dbReference type="PANTHER" id="PTHR43303:SF4">
    <property type="entry name" value="NADPH DEHYDROGENASE C23G7.10C-RELATED"/>
    <property type="match status" value="1"/>
</dbReference>
<dbReference type="PANTHER" id="PTHR43303">
    <property type="entry name" value="NADPH DEHYDROGENASE C23G7.10C-RELATED"/>
    <property type="match status" value="1"/>
</dbReference>
<dbReference type="GO" id="GO:0010181">
    <property type="term" value="F:FMN binding"/>
    <property type="evidence" value="ECO:0007669"/>
    <property type="project" value="InterPro"/>
</dbReference>
<keyword evidence="5" id="KW-0560">Oxidoreductase</keyword>
<dbReference type="Pfam" id="PF00724">
    <property type="entry name" value="Oxidored_FMN"/>
    <property type="match status" value="1"/>
</dbReference>
<organism evidence="7 8">
    <name type="scientific">Holdemania filiformis</name>
    <dbReference type="NCBI Taxonomy" id="61171"/>
    <lineage>
        <taxon>Bacteria</taxon>
        <taxon>Bacillati</taxon>
        <taxon>Bacillota</taxon>
        <taxon>Erysipelotrichia</taxon>
        <taxon>Erysipelotrichales</taxon>
        <taxon>Erysipelotrichaceae</taxon>
        <taxon>Holdemania</taxon>
    </lineage>
</organism>
<dbReference type="InterPro" id="IPR001155">
    <property type="entry name" value="OxRdtase_FMN_N"/>
</dbReference>
<dbReference type="RefSeq" id="WP_117895878.1">
    <property type="nucleotide sequence ID" value="NZ_CABJCV010000023.1"/>
</dbReference>
<evidence type="ECO:0000259" key="6">
    <source>
        <dbReference type="Pfam" id="PF00724"/>
    </source>
</evidence>
<feature type="domain" description="NADH:flavin oxidoreductase/NADH oxidase N-terminal" evidence="6">
    <location>
        <begin position="6"/>
        <end position="325"/>
    </location>
</feature>
<evidence type="ECO:0000313" key="8">
    <source>
        <dbReference type="Proteomes" id="UP000284178"/>
    </source>
</evidence>
<proteinExistence type="predicted"/>
<gene>
    <name evidence="7" type="ORF">DWY25_14755</name>
</gene>
<dbReference type="AlphaFoldDB" id="A0A412FN20"/>
<dbReference type="InterPro" id="IPR044152">
    <property type="entry name" value="YqjM-like"/>
</dbReference>
<comment type="cofactor">
    <cofactor evidence="1">
        <name>FMN</name>
        <dbReference type="ChEBI" id="CHEBI:58210"/>
    </cofactor>
</comment>
<keyword evidence="4" id="KW-0521">NADP</keyword>
<keyword evidence="2" id="KW-0285">Flavoprotein</keyword>
<reference evidence="7 8" key="1">
    <citation type="submission" date="2018-08" db="EMBL/GenBank/DDBJ databases">
        <title>A genome reference for cultivated species of the human gut microbiota.</title>
        <authorList>
            <person name="Zou Y."/>
            <person name="Xue W."/>
            <person name="Luo G."/>
        </authorList>
    </citation>
    <scope>NUCLEOTIDE SEQUENCE [LARGE SCALE GENOMIC DNA]</scope>
    <source>
        <strain evidence="7 8">AF24-29</strain>
    </source>
</reference>
<dbReference type="InterPro" id="IPR013785">
    <property type="entry name" value="Aldolase_TIM"/>
</dbReference>
<evidence type="ECO:0000256" key="3">
    <source>
        <dbReference type="ARBA" id="ARBA00022643"/>
    </source>
</evidence>
<evidence type="ECO:0000256" key="1">
    <source>
        <dbReference type="ARBA" id="ARBA00001917"/>
    </source>
</evidence>
<dbReference type="GO" id="GO:0003959">
    <property type="term" value="F:NADPH dehydrogenase activity"/>
    <property type="evidence" value="ECO:0007669"/>
    <property type="project" value="InterPro"/>
</dbReference>
<dbReference type="EMBL" id="QRUP01000023">
    <property type="protein sequence ID" value="RGR69557.1"/>
    <property type="molecule type" value="Genomic_DNA"/>
</dbReference>
<protein>
    <submittedName>
        <fullName evidence="7">NADH:flavin oxidoreductase</fullName>
    </submittedName>
</protein>
<keyword evidence="3" id="KW-0288">FMN</keyword>
<name>A0A412FN20_9FIRM</name>